<dbReference type="RefSeq" id="YP_010754922.1">
    <property type="nucleotide sequence ID" value="NC_073465.1"/>
</dbReference>
<keyword evidence="1" id="KW-0472">Membrane</keyword>
<reference evidence="2 3" key="1">
    <citation type="submission" date="2019-07" db="EMBL/GenBank/DDBJ databases">
        <authorList>
            <person name="Garlena R.A."/>
            <person name="Russell D.A."/>
            <person name="Pope W.H."/>
            <person name="Jacobs-Sera D."/>
            <person name="Hatfull G.F."/>
        </authorList>
    </citation>
    <scope>NUCLEOTIDE SEQUENCE [LARGE SCALE GENOMIC DNA]</scope>
</reference>
<dbReference type="Proteomes" id="UP000326279">
    <property type="component" value="Segment"/>
</dbReference>
<keyword evidence="1" id="KW-0812">Transmembrane</keyword>
<dbReference type="GeneID" id="80019523"/>
<keyword evidence="1" id="KW-1133">Transmembrane helix</keyword>
<keyword evidence="3" id="KW-1185">Reference proteome</keyword>
<dbReference type="EMBL" id="MN234170">
    <property type="protein sequence ID" value="QFG08898.1"/>
    <property type="molecule type" value="Genomic_DNA"/>
</dbReference>
<organism evidence="2 3">
    <name type="scientific">Mycobacterium phage MalagasyRose</name>
    <dbReference type="NCBI Taxonomy" id="2599870"/>
    <lineage>
        <taxon>Viruses</taxon>
        <taxon>Duplodnaviria</taxon>
        <taxon>Heunggongvirae</taxon>
        <taxon>Uroviricota</taxon>
        <taxon>Caudoviricetes</taxon>
        <taxon>Malagasyrosevirus</taxon>
        <taxon>Malagasyrosevirus malagasyrose</taxon>
    </lineage>
</organism>
<name>A0A5J6TEP7_9CAUD</name>
<accession>A0A5J6TEP7</accession>
<proteinExistence type="predicted"/>
<protein>
    <submittedName>
        <fullName evidence="2">Uncharacterized protein</fullName>
    </submittedName>
</protein>
<gene>
    <name evidence="2" type="primary">50</name>
    <name evidence="2" type="ORF">PBI_MALAGASYROSE_50</name>
</gene>
<dbReference type="KEGG" id="vg:80019523"/>
<evidence type="ECO:0000313" key="2">
    <source>
        <dbReference type="EMBL" id="QFG08898.1"/>
    </source>
</evidence>
<sequence>MSAPYCVLCNRPHEPGEQHPGDHPLAILGWALLLVFSVVVALAVAALSVGISFGGLL</sequence>
<evidence type="ECO:0000256" key="1">
    <source>
        <dbReference type="SAM" id="Phobius"/>
    </source>
</evidence>
<evidence type="ECO:0000313" key="3">
    <source>
        <dbReference type="Proteomes" id="UP000326279"/>
    </source>
</evidence>
<feature type="transmembrane region" description="Helical" evidence="1">
    <location>
        <begin position="27"/>
        <end position="56"/>
    </location>
</feature>